<gene>
    <name evidence="2" type="ORF">DARMORV10_A03P16830.1</name>
</gene>
<proteinExistence type="predicted"/>
<dbReference type="EMBL" id="HG994357">
    <property type="protein sequence ID" value="CAF2122205.1"/>
    <property type="molecule type" value="Genomic_DNA"/>
</dbReference>
<evidence type="ECO:0000313" key="2">
    <source>
        <dbReference type="EMBL" id="CAF2122205.1"/>
    </source>
</evidence>
<reference evidence="2" key="1">
    <citation type="submission" date="2021-01" db="EMBL/GenBank/DDBJ databases">
        <authorList>
            <consortium name="Genoscope - CEA"/>
            <person name="William W."/>
        </authorList>
    </citation>
    <scope>NUCLEOTIDE SEQUENCE</scope>
</reference>
<dbReference type="Proteomes" id="UP001295469">
    <property type="component" value="Chromosome A03"/>
</dbReference>
<dbReference type="AlphaFoldDB" id="A0A816VLC3"/>
<protein>
    <submittedName>
        <fullName evidence="2">(rape) hypothetical protein</fullName>
    </submittedName>
</protein>
<feature type="region of interest" description="Disordered" evidence="1">
    <location>
        <begin position="1"/>
        <end position="29"/>
    </location>
</feature>
<accession>A0A816VLC3</accession>
<organism evidence="2">
    <name type="scientific">Brassica napus</name>
    <name type="common">Rape</name>
    <dbReference type="NCBI Taxonomy" id="3708"/>
    <lineage>
        <taxon>Eukaryota</taxon>
        <taxon>Viridiplantae</taxon>
        <taxon>Streptophyta</taxon>
        <taxon>Embryophyta</taxon>
        <taxon>Tracheophyta</taxon>
        <taxon>Spermatophyta</taxon>
        <taxon>Magnoliopsida</taxon>
        <taxon>eudicotyledons</taxon>
        <taxon>Gunneridae</taxon>
        <taxon>Pentapetalae</taxon>
        <taxon>rosids</taxon>
        <taxon>malvids</taxon>
        <taxon>Brassicales</taxon>
        <taxon>Brassicaceae</taxon>
        <taxon>Brassiceae</taxon>
        <taxon>Brassica</taxon>
    </lineage>
</organism>
<name>A0A816VLC3_BRANA</name>
<sequence length="123" mass="13281">MIAVGGGESRRSRSCSNGSSSVAWTALTKPMKSLARTSSEGMRLGRVAKWIRSGIGSDPMSPSHGDDEGDGEVGVAEDEAFAEVHHRVDVASSGPRHGHHVAESEWVRFSWIHGVRSERLWSV</sequence>
<evidence type="ECO:0000256" key="1">
    <source>
        <dbReference type="SAM" id="MobiDB-lite"/>
    </source>
</evidence>